<dbReference type="AlphaFoldDB" id="A0A2P5WGR0"/>
<dbReference type="OrthoDB" id="1936481at2759"/>
<feature type="region of interest" description="SAW" evidence="3">
    <location>
        <begin position="530"/>
        <end position="605"/>
    </location>
</feature>
<keyword evidence="2" id="KW-0804">Transcription</keyword>
<feature type="short sequence motif" description="LxCxE motif" evidence="3">
    <location>
        <begin position="245"/>
        <end position="249"/>
    </location>
</feature>
<proteinExistence type="inferred from homology"/>
<comment type="caution">
    <text evidence="3">Lacks conserved residue(s) required for the propagation of feature annotation.</text>
</comment>
<dbReference type="Pfam" id="PF03514">
    <property type="entry name" value="GRAS"/>
    <property type="match status" value="1"/>
</dbReference>
<feature type="region of interest" description="VHIID" evidence="3">
    <location>
        <begin position="323"/>
        <end position="388"/>
    </location>
</feature>
<name>A0A2P5WGR0_GOSBA</name>
<dbReference type="PROSITE" id="PS50985">
    <property type="entry name" value="GRAS"/>
    <property type="match status" value="1"/>
</dbReference>
<dbReference type="PANTHER" id="PTHR31636">
    <property type="entry name" value="OSJNBA0084A10.13 PROTEIN-RELATED"/>
    <property type="match status" value="1"/>
</dbReference>
<comment type="similarity">
    <text evidence="3">Belongs to the GRAS family.</text>
</comment>
<evidence type="ECO:0000313" key="5">
    <source>
        <dbReference type="Proteomes" id="UP000239757"/>
    </source>
</evidence>
<dbReference type="EMBL" id="KZ667670">
    <property type="protein sequence ID" value="PPR90279.1"/>
    <property type="molecule type" value="Genomic_DNA"/>
</dbReference>
<protein>
    <submittedName>
        <fullName evidence="4">Uncharacterized protein</fullName>
    </submittedName>
</protein>
<sequence length="606" mass="66945">MSMINSLCGSMGSIKSENSCESLVEPKKIAPPSCDMEQNSLTPPSLNFPAVKFELDGDVEVQSPDSSIWETFFSDHFDADFMVSSPVRNLPSPQVSSYNFNNVMSMQGQSILGCSPPPFSPQLGSYSSSSGNKGKGQSPLHRVFNSPNDQFMQVESLSLPAIEEFLDDGYEDQYQTTKISGIGTSNNMFEMPTTGPSMLDCISMPNSSTFCGSASETTSSQLDQEQHYQLNCEQDSGLQLVHLLLACAEAVAKEDYLSARKYIHHLNRVVTPLGDSMQRVASCFTEALSARLAATMTTSPSTSSSPKPYSPFPSNSLEVLKIYQIVYQACPYIKFAHFTANQAIFEAFETEERVHVIDLDILQGYQWPAFMQALAARPSGAPFLRITGVGPSIEAIKETGRCLTELAHSLHIPFEFHPIGEKLEDIKPHMFNRRVGEALAVNAVNTLHRVPGNCLGNLLAMIRNQAPNIVTLVEQEASHNGPYFLGRFLEALHYYSAIFDSLDATFPPDSAQRAKVEQYIFAPEIRNIVACEGSERIERHERLEKWRKLMEGKGFKGVPLSANAVTQSKILLGLYSCDGYRLTEDKGCLLLGWQDRAILAASAWRC</sequence>
<organism evidence="4 5">
    <name type="scientific">Gossypium barbadense</name>
    <name type="common">Sea Island cotton</name>
    <name type="synonym">Hibiscus barbadensis</name>
    <dbReference type="NCBI Taxonomy" id="3634"/>
    <lineage>
        <taxon>Eukaryota</taxon>
        <taxon>Viridiplantae</taxon>
        <taxon>Streptophyta</taxon>
        <taxon>Embryophyta</taxon>
        <taxon>Tracheophyta</taxon>
        <taxon>Spermatophyta</taxon>
        <taxon>Magnoliopsida</taxon>
        <taxon>eudicotyledons</taxon>
        <taxon>Gunneridae</taxon>
        <taxon>Pentapetalae</taxon>
        <taxon>rosids</taxon>
        <taxon>malvids</taxon>
        <taxon>Malvales</taxon>
        <taxon>Malvaceae</taxon>
        <taxon>Malvoideae</taxon>
        <taxon>Gossypium</taxon>
    </lineage>
</organism>
<accession>A0A2P5WGR0</accession>
<gene>
    <name evidence="4" type="ORF">GOBAR_AA30405</name>
</gene>
<evidence type="ECO:0000256" key="2">
    <source>
        <dbReference type="ARBA" id="ARBA00023163"/>
    </source>
</evidence>
<evidence type="ECO:0000256" key="1">
    <source>
        <dbReference type="ARBA" id="ARBA00023015"/>
    </source>
</evidence>
<dbReference type="InterPro" id="IPR005202">
    <property type="entry name" value="TF_GRAS"/>
</dbReference>
<evidence type="ECO:0000256" key="3">
    <source>
        <dbReference type="PROSITE-ProRule" id="PRU01191"/>
    </source>
</evidence>
<reference evidence="4 5" key="1">
    <citation type="submission" date="2015-01" db="EMBL/GenBank/DDBJ databases">
        <title>Genome of allotetraploid Gossypium barbadense reveals genomic plasticity and fiber elongation in cotton evolution.</title>
        <authorList>
            <person name="Chen X."/>
            <person name="Liu X."/>
            <person name="Zhao B."/>
            <person name="Zheng H."/>
            <person name="Hu Y."/>
            <person name="Lu G."/>
            <person name="Yang C."/>
            <person name="Chen J."/>
            <person name="Shan C."/>
            <person name="Zhang L."/>
            <person name="Zhou Y."/>
            <person name="Wang L."/>
            <person name="Guo W."/>
            <person name="Bai Y."/>
            <person name="Ruan J."/>
            <person name="Shangguan X."/>
            <person name="Mao Y."/>
            <person name="Jiang J."/>
            <person name="Zhu Y."/>
            <person name="Lei J."/>
            <person name="Kang H."/>
            <person name="Chen S."/>
            <person name="He X."/>
            <person name="Wang R."/>
            <person name="Wang Y."/>
            <person name="Chen J."/>
            <person name="Wang L."/>
            <person name="Yu S."/>
            <person name="Wang B."/>
            <person name="Wei J."/>
            <person name="Song S."/>
            <person name="Lu X."/>
            <person name="Gao Z."/>
            <person name="Gu W."/>
            <person name="Deng X."/>
            <person name="Ma D."/>
            <person name="Wang S."/>
            <person name="Liang W."/>
            <person name="Fang L."/>
            <person name="Cai C."/>
            <person name="Zhu X."/>
            <person name="Zhou B."/>
            <person name="Zhang Y."/>
            <person name="Chen Z."/>
            <person name="Xu S."/>
            <person name="Zhu R."/>
            <person name="Wang S."/>
            <person name="Zhang T."/>
            <person name="Zhao G."/>
        </authorList>
    </citation>
    <scope>NUCLEOTIDE SEQUENCE [LARGE SCALE GENOMIC DNA]</scope>
    <source>
        <strain evidence="5">cv. Xinhai21</strain>
        <tissue evidence="4">Leaf</tissue>
    </source>
</reference>
<keyword evidence="1" id="KW-0805">Transcription regulation</keyword>
<evidence type="ECO:0000313" key="4">
    <source>
        <dbReference type="EMBL" id="PPR90279.1"/>
    </source>
</evidence>
<feature type="short sequence motif" description="VHIID" evidence="3">
    <location>
        <begin position="354"/>
        <end position="358"/>
    </location>
</feature>
<dbReference type="Proteomes" id="UP000239757">
    <property type="component" value="Unassembled WGS sequence"/>
</dbReference>